<keyword evidence="7 9" id="KW-0808">Transferase</keyword>
<evidence type="ECO:0000313" key="9">
    <source>
        <dbReference type="EMBL" id="NYD72953.1"/>
    </source>
</evidence>
<comment type="catalytic activity">
    <reaction evidence="6">
        <text>adenylyl-molybdopterin + molybdate = Mo-molybdopterin + AMP + H(+)</text>
        <dbReference type="Rhea" id="RHEA:35047"/>
        <dbReference type="ChEBI" id="CHEBI:15378"/>
        <dbReference type="ChEBI" id="CHEBI:36264"/>
        <dbReference type="ChEBI" id="CHEBI:62727"/>
        <dbReference type="ChEBI" id="CHEBI:71302"/>
        <dbReference type="ChEBI" id="CHEBI:456215"/>
        <dbReference type="EC" id="2.10.1.1"/>
    </reaction>
</comment>
<dbReference type="InterPro" id="IPR036135">
    <property type="entry name" value="MoeA_linker/N_sf"/>
</dbReference>
<dbReference type="UniPathway" id="UPA00344"/>
<dbReference type="Pfam" id="PF03453">
    <property type="entry name" value="MoeA_N"/>
    <property type="match status" value="1"/>
</dbReference>
<dbReference type="EMBL" id="JACCBJ010000001">
    <property type="protein sequence ID" value="NYD72953.1"/>
    <property type="molecule type" value="Genomic_DNA"/>
</dbReference>
<dbReference type="GO" id="GO:0005829">
    <property type="term" value="C:cytosol"/>
    <property type="evidence" value="ECO:0007669"/>
    <property type="project" value="TreeGrafter"/>
</dbReference>
<comment type="function">
    <text evidence="1 7">Catalyzes the insertion of molybdate into adenylated molybdopterin with the concomitant release of AMP.</text>
</comment>
<evidence type="ECO:0000256" key="3">
    <source>
        <dbReference type="ARBA" id="ARBA00010763"/>
    </source>
</evidence>
<organism evidence="9 10">
    <name type="scientific">Leifsonia soli</name>
    <dbReference type="NCBI Taxonomy" id="582665"/>
    <lineage>
        <taxon>Bacteria</taxon>
        <taxon>Bacillati</taxon>
        <taxon>Actinomycetota</taxon>
        <taxon>Actinomycetes</taxon>
        <taxon>Micrococcales</taxon>
        <taxon>Microbacteriaceae</taxon>
        <taxon>Leifsonia</taxon>
    </lineage>
</organism>
<dbReference type="SMART" id="SM00852">
    <property type="entry name" value="MoCF_biosynth"/>
    <property type="match status" value="1"/>
</dbReference>
<dbReference type="GO" id="GO:0006777">
    <property type="term" value="P:Mo-molybdopterin cofactor biosynthetic process"/>
    <property type="evidence" value="ECO:0007669"/>
    <property type="project" value="UniProtKB-UniRule"/>
</dbReference>
<evidence type="ECO:0000259" key="8">
    <source>
        <dbReference type="SMART" id="SM00852"/>
    </source>
</evidence>
<keyword evidence="10" id="KW-1185">Reference proteome</keyword>
<keyword evidence="7" id="KW-0479">Metal-binding</keyword>
<evidence type="ECO:0000256" key="6">
    <source>
        <dbReference type="ARBA" id="ARBA00047317"/>
    </source>
</evidence>
<protein>
    <recommendedName>
        <fullName evidence="7">Molybdopterin molybdenumtransferase</fullName>
        <ecNumber evidence="7">2.10.1.1</ecNumber>
    </recommendedName>
</protein>
<dbReference type="InterPro" id="IPR036688">
    <property type="entry name" value="MoeA_C_domain_IV_sf"/>
</dbReference>
<evidence type="ECO:0000256" key="4">
    <source>
        <dbReference type="ARBA" id="ARBA00022505"/>
    </source>
</evidence>
<dbReference type="InterPro" id="IPR038987">
    <property type="entry name" value="MoeA-like"/>
</dbReference>
<dbReference type="RefSeq" id="WP_179454344.1">
    <property type="nucleotide sequence ID" value="NZ_BAAAPX010000001.1"/>
</dbReference>
<evidence type="ECO:0000256" key="5">
    <source>
        <dbReference type="ARBA" id="ARBA00023150"/>
    </source>
</evidence>
<dbReference type="EC" id="2.10.1.1" evidence="7"/>
<evidence type="ECO:0000256" key="7">
    <source>
        <dbReference type="RuleBase" id="RU365090"/>
    </source>
</evidence>
<dbReference type="Pfam" id="PF00994">
    <property type="entry name" value="MoCF_biosynth"/>
    <property type="match status" value="1"/>
</dbReference>
<keyword evidence="7" id="KW-0460">Magnesium</keyword>
<dbReference type="InterPro" id="IPR036425">
    <property type="entry name" value="MoaB/Mog-like_dom_sf"/>
</dbReference>
<dbReference type="InterPro" id="IPR005110">
    <property type="entry name" value="MoeA_linker/N"/>
</dbReference>
<dbReference type="InterPro" id="IPR001453">
    <property type="entry name" value="MoaB/Mog_dom"/>
</dbReference>
<comment type="caution">
    <text evidence="9">The sequence shown here is derived from an EMBL/GenBank/DDBJ whole genome shotgun (WGS) entry which is preliminary data.</text>
</comment>
<evidence type="ECO:0000256" key="2">
    <source>
        <dbReference type="ARBA" id="ARBA00005046"/>
    </source>
</evidence>
<dbReference type="NCBIfam" id="TIGR00177">
    <property type="entry name" value="molyb_syn"/>
    <property type="match status" value="1"/>
</dbReference>
<dbReference type="AlphaFoldDB" id="A0A852SW59"/>
<dbReference type="InterPro" id="IPR005111">
    <property type="entry name" value="MoeA_C_domain_IV"/>
</dbReference>
<dbReference type="Gene3D" id="3.90.105.10">
    <property type="entry name" value="Molybdopterin biosynthesis moea protein, domain 2"/>
    <property type="match status" value="1"/>
</dbReference>
<dbReference type="SUPFAM" id="SSF63867">
    <property type="entry name" value="MoeA C-terminal domain-like"/>
    <property type="match status" value="1"/>
</dbReference>
<proteinExistence type="inferred from homology"/>
<sequence length="409" mass="42102">MTRDPSANPRSVDDHAGLIARMLAPLSEEPAAETVPLEAALSRVTADEVRSEVDLPLFRNSQMDGYAVRAADIRSVPVALEVSGDIPAGHTSPMTLIAGTALRIMTGAPVPSGADTIVPVEDTELVLGRDDDLAGAIVEIRRSRAVGEYVRERGSDVRRGDVLVPAGTRLGPRHLAALAAAGIANVRVRARLRVAVLTTGTELVGSGTPEFGQVFDANGIALAALVEEAGAVVSVRASSDDDPAAFERILEDAIHRSDLVITSGGISRGAYEVVREVLLPHGADVTTVAMQPGGPQATAVVGGVPVFAFPGNPVSTQVSFVVFLRDPLRAAAGLPAVPPVEATLADGLRSVPGKRQFLRGSLDPSGAVSPVSGPSSHLVAGMARADVLIDVPAEADALDAGAAVTVWTL</sequence>
<keyword evidence="4 7" id="KW-0500">Molybdenum</keyword>
<dbReference type="FunFam" id="2.170.190.11:FF:000001">
    <property type="entry name" value="Molybdopterin molybdenumtransferase"/>
    <property type="match status" value="1"/>
</dbReference>
<evidence type="ECO:0000313" key="10">
    <source>
        <dbReference type="Proteomes" id="UP000589620"/>
    </source>
</evidence>
<dbReference type="Pfam" id="PF03454">
    <property type="entry name" value="MoeA_C"/>
    <property type="match status" value="1"/>
</dbReference>
<dbReference type="Gene3D" id="2.40.340.10">
    <property type="entry name" value="MoeA, C-terminal, domain IV"/>
    <property type="match status" value="1"/>
</dbReference>
<dbReference type="PANTHER" id="PTHR10192">
    <property type="entry name" value="MOLYBDOPTERIN BIOSYNTHESIS PROTEIN"/>
    <property type="match status" value="1"/>
</dbReference>
<dbReference type="SUPFAM" id="SSF53218">
    <property type="entry name" value="Molybdenum cofactor biosynthesis proteins"/>
    <property type="match status" value="1"/>
</dbReference>
<dbReference type="GO" id="GO:0046872">
    <property type="term" value="F:metal ion binding"/>
    <property type="evidence" value="ECO:0007669"/>
    <property type="project" value="UniProtKB-UniRule"/>
</dbReference>
<dbReference type="SUPFAM" id="SSF63882">
    <property type="entry name" value="MoeA N-terminal region -like"/>
    <property type="match status" value="1"/>
</dbReference>
<dbReference type="Gene3D" id="3.40.980.10">
    <property type="entry name" value="MoaB/Mog-like domain"/>
    <property type="match status" value="1"/>
</dbReference>
<reference evidence="9 10" key="1">
    <citation type="submission" date="2020-07" db="EMBL/GenBank/DDBJ databases">
        <title>Sequencing the genomes of 1000 actinobacteria strains.</title>
        <authorList>
            <person name="Klenk H.-P."/>
        </authorList>
    </citation>
    <scope>NUCLEOTIDE SEQUENCE [LARGE SCALE GENOMIC DNA]</scope>
    <source>
        <strain evidence="9 10">DSM 23871</strain>
    </source>
</reference>
<feature type="domain" description="MoaB/Mog" evidence="8">
    <location>
        <begin position="195"/>
        <end position="330"/>
    </location>
</feature>
<dbReference type="Gene3D" id="2.170.190.11">
    <property type="entry name" value="Molybdopterin biosynthesis moea protein, domain 3"/>
    <property type="match status" value="1"/>
</dbReference>
<comment type="cofactor">
    <cofactor evidence="7">
        <name>Mg(2+)</name>
        <dbReference type="ChEBI" id="CHEBI:18420"/>
    </cofactor>
</comment>
<dbReference type="NCBIfam" id="NF045515">
    <property type="entry name" value="Glp_gephyrin"/>
    <property type="match status" value="1"/>
</dbReference>
<dbReference type="Proteomes" id="UP000589620">
    <property type="component" value="Unassembled WGS sequence"/>
</dbReference>
<dbReference type="PANTHER" id="PTHR10192:SF5">
    <property type="entry name" value="GEPHYRIN"/>
    <property type="match status" value="1"/>
</dbReference>
<dbReference type="GO" id="GO:0061599">
    <property type="term" value="F:molybdopterin molybdotransferase activity"/>
    <property type="evidence" value="ECO:0007669"/>
    <property type="project" value="UniProtKB-UniRule"/>
</dbReference>
<name>A0A852SW59_9MICO</name>
<comment type="similarity">
    <text evidence="3 7">Belongs to the MoeA family.</text>
</comment>
<evidence type="ECO:0000256" key="1">
    <source>
        <dbReference type="ARBA" id="ARBA00002901"/>
    </source>
</evidence>
<comment type="pathway">
    <text evidence="2 7">Cofactor biosynthesis; molybdopterin biosynthesis.</text>
</comment>
<gene>
    <name evidence="9" type="ORF">BJ963_000472</name>
</gene>
<keyword evidence="5 7" id="KW-0501">Molybdenum cofactor biosynthesis</keyword>
<dbReference type="CDD" id="cd00887">
    <property type="entry name" value="MoeA"/>
    <property type="match status" value="1"/>
</dbReference>
<accession>A0A852SW59</accession>